<dbReference type="PANTHER" id="PTHR12705:SF0">
    <property type="entry name" value="ORIGIN RECOGNITION COMPLEX SUBUNIT 5"/>
    <property type="match status" value="1"/>
</dbReference>
<keyword evidence="7" id="KW-0067">ATP-binding</keyword>
<evidence type="ECO:0000313" key="13">
    <source>
        <dbReference type="EMBL" id="PRP87768.1"/>
    </source>
</evidence>
<keyword evidence="8" id="KW-0408">Iron</keyword>
<comment type="similarity">
    <text evidence="2">Belongs to the ORC5 family.</text>
</comment>
<proteinExistence type="inferred from homology"/>
<dbReference type="SUPFAM" id="SSF52540">
    <property type="entry name" value="P-loop containing nucleoside triphosphate hydrolases"/>
    <property type="match status" value="1"/>
</dbReference>
<dbReference type="InParanoid" id="A0A2P6NV78"/>
<dbReference type="STRING" id="1890364.A0A2P6NV78"/>
<dbReference type="PANTHER" id="PTHR12705">
    <property type="entry name" value="ORIGIN RECOGNITION COMPLEX SUBUNIT 5"/>
    <property type="match status" value="1"/>
</dbReference>
<evidence type="ECO:0000256" key="1">
    <source>
        <dbReference type="ARBA" id="ARBA00004370"/>
    </source>
</evidence>
<evidence type="ECO:0000256" key="8">
    <source>
        <dbReference type="ARBA" id="ARBA00023004"/>
    </source>
</evidence>
<dbReference type="InterPro" id="IPR041664">
    <property type="entry name" value="AAA_16"/>
</dbReference>
<dbReference type="Gene3D" id="3.40.50.300">
    <property type="entry name" value="P-loop containing nucleotide triphosphate hydrolases"/>
    <property type="match status" value="1"/>
</dbReference>
<dbReference type="SMART" id="SM01117">
    <property type="entry name" value="Cyt-b5"/>
    <property type="match status" value="1"/>
</dbReference>
<evidence type="ECO:0000256" key="2">
    <source>
        <dbReference type="ARBA" id="ARBA00006269"/>
    </source>
</evidence>
<evidence type="ECO:0000256" key="5">
    <source>
        <dbReference type="ARBA" id="ARBA00022723"/>
    </source>
</evidence>
<dbReference type="Gene3D" id="3.10.120.10">
    <property type="entry name" value="Cytochrome b5-like heme/steroid binding domain"/>
    <property type="match status" value="1"/>
</dbReference>
<dbReference type="InterPro" id="IPR001199">
    <property type="entry name" value="Cyt_B5-like_heme/steroid-bd"/>
</dbReference>
<feature type="region of interest" description="Disordered" evidence="10">
    <location>
        <begin position="710"/>
        <end position="737"/>
    </location>
</feature>
<evidence type="ECO:0000256" key="10">
    <source>
        <dbReference type="SAM" id="MobiDB-lite"/>
    </source>
</evidence>
<feature type="compositionally biased region" description="Low complexity" evidence="10">
    <location>
        <begin position="715"/>
        <end position="735"/>
    </location>
</feature>
<dbReference type="Pfam" id="PF14630">
    <property type="entry name" value="ORC5_C"/>
    <property type="match status" value="1"/>
</dbReference>
<dbReference type="Pfam" id="PF13191">
    <property type="entry name" value="AAA_16"/>
    <property type="match status" value="1"/>
</dbReference>
<dbReference type="GO" id="GO:0046872">
    <property type="term" value="F:metal ion binding"/>
    <property type="evidence" value="ECO:0007669"/>
    <property type="project" value="UniProtKB-KW"/>
</dbReference>
<reference evidence="13 14" key="1">
    <citation type="journal article" date="2018" name="Genome Biol. Evol.">
        <title>Multiple Roots of Fruiting Body Formation in Amoebozoa.</title>
        <authorList>
            <person name="Hillmann F."/>
            <person name="Forbes G."/>
            <person name="Novohradska S."/>
            <person name="Ferling I."/>
            <person name="Riege K."/>
            <person name="Groth M."/>
            <person name="Westermann M."/>
            <person name="Marz M."/>
            <person name="Spaller T."/>
            <person name="Winckler T."/>
            <person name="Schaap P."/>
            <person name="Glockner G."/>
        </authorList>
    </citation>
    <scope>NUCLEOTIDE SEQUENCE [LARGE SCALE GENOMIC DNA]</scope>
    <source>
        <strain evidence="13 14">Jena</strain>
    </source>
</reference>
<dbReference type="GO" id="GO:0003688">
    <property type="term" value="F:DNA replication origin binding"/>
    <property type="evidence" value="ECO:0007669"/>
    <property type="project" value="TreeGrafter"/>
</dbReference>
<protein>
    <submittedName>
        <fullName evidence="13">Putative origin recognition complex subunit</fullName>
    </submittedName>
</protein>
<organism evidence="13 14">
    <name type="scientific">Planoprotostelium fungivorum</name>
    <dbReference type="NCBI Taxonomy" id="1890364"/>
    <lineage>
        <taxon>Eukaryota</taxon>
        <taxon>Amoebozoa</taxon>
        <taxon>Evosea</taxon>
        <taxon>Variosea</taxon>
        <taxon>Cavosteliida</taxon>
        <taxon>Cavosteliaceae</taxon>
        <taxon>Planoprotostelium</taxon>
    </lineage>
</organism>
<dbReference type="PROSITE" id="PS50255">
    <property type="entry name" value="CYTOCHROME_B5_2"/>
    <property type="match status" value="1"/>
</dbReference>
<dbReference type="GO" id="GO:0006270">
    <property type="term" value="P:DNA replication initiation"/>
    <property type="evidence" value="ECO:0007669"/>
    <property type="project" value="TreeGrafter"/>
</dbReference>
<dbReference type="InterPro" id="IPR027417">
    <property type="entry name" value="P-loop_NTPase"/>
</dbReference>
<keyword evidence="9 11" id="KW-0472">Membrane</keyword>
<evidence type="ECO:0000256" key="9">
    <source>
        <dbReference type="ARBA" id="ARBA00023136"/>
    </source>
</evidence>
<dbReference type="PRINTS" id="PR00363">
    <property type="entry name" value="CYTOCHROMEB5"/>
</dbReference>
<comment type="caution">
    <text evidence="13">The sequence shown here is derived from an EMBL/GenBank/DDBJ whole genome shotgun (WGS) entry which is preliminary data.</text>
</comment>
<dbReference type="GO" id="GO:0020037">
    <property type="term" value="F:heme binding"/>
    <property type="evidence" value="ECO:0007669"/>
    <property type="project" value="InterPro"/>
</dbReference>
<dbReference type="EMBL" id="MDYQ01000017">
    <property type="protein sequence ID" value="PRP87768.1"/>
    <property type="molecule type" value="Genomic_DNA"/>
</dbReference>
<dbReference type="InterPro" id="IPR020796">
    <property type="entry name" value="ORC5"/>
</dbReference>
<dbReference type="Proteomes" id="UP000241769">
    <property type="component" value="Unassembled WGS sequence"/>
</dbReference>
<gene>
    <name evidence="13" type="ORF">PROFUN_04242</name>
</gene>
<keyword evidence="11" id="KW-1133">Transmembrane helix</keyword>
<dbReference type="AlphaFoldDB" id="A0A2P6NV78"/>
<name>A0A2P6NV78_9EUKA</name>
<keyword evidence="5" id="KW-0479">Metal-binding</keyword>
<dbReference type="InterPro" id="IPR018506">
    <property type="entry name" value="Cyt_B5_heme-BS"/>
</dbReference>
<evidence type="ECO:0000256" key="4">
    <source>
        <dbReference type="ARBA" id="ARBA00022692"/>
    </source>
</evidence>
<dbReference type="GO" id="GO:0016020">
    <property type="term" value="C:membrane"/>
    <property type="evidence" value="ECO:0007669"/>
    <property type="project" value="UniProtKB-SubCell"/>
</dbReference>
<sequence length="767" mass="86631">MCVNQRTTALLVLEPKGIPAGNNWLISRQRAKKGPRHPGDIKAKGFMCVVNHNFYGPSIFRCLTHSALTVPSGSLLHSDFGLGPRWDHLAPAILCRLIPNRDKDNSSPLNDKEERGFPTNRSCLRQRGYSQCRAIQLFEQHHQKMEYSKHQRKIDLELIYNEMDTGELITPDEPIYVESSEEDDMDEEDDMELGDYCPPTPSAIDSQQKMKSLVKTDYLKSLQDQWIGRGETIRKIIFSLTHINHPILISGIPGTGKTQITRSIVNALNPVRKSWVQHSHDDSPRTLFEETINQLYGQLPSHANNYRYSIKCKSSAQFVGTLDDLLDADSSDAHDPIIMVFDVMNRFSNSSIFWTLTELPTRFPRIRVVFITRSSWIDLLSQGSGGVTPLLFDFRNYTEEEAIQILLTKTPREDPQLWPAFIQLFYSIICGITSSISELLYLSEVVFARYRQPETRDANELRGLLTPHIKIPTLYDLFSRRLTPQDYLSQNVRPTQRTMDVSGGLSLVSRYLLVASYLASHIPSKFDQQIFSAQSVKGKKRTASKKIADQFKAPRQFSLERLLVIYTCVVKNSGETDPLLTMGRNRNNQVYQEIATLVTNKMILSVSAYGQKIEPMFKCAISHQMLEILATSLNVAKHNTKHDCWVIYKGKAYDISKFVEDHPGGEDVLLDLAGRDISRDFEDVGHSDSAIEMMADFLQGEMEPVAKVVDAPSSKPTNNATPAAQPPKKQAPVPKARAEPAGTNILNLVAPALLGLVSVAYFFYFRK</sequence>
<keyword evidence="6" id="KW-0547">Nucleotide-binding</keyword>
<feature type="transmembrane region" description="Helical" evidence="11">
    <location>
        <begin position="745"/>
        <end position="764"/>
    </location>
</feature>
<evidence type="ECO:0000313" key="14">
    <source>
        <dbReference type="Proteomes" id="UP000241769"/>
    </source>
</evidence>
<keyword evidence="4 11" id="KW-0812">Transmembrane</keyword>
<feature type="domain" description="Cytochrome b5 heme-binding" evidence="12">
    <location>
        <begin position="627"/>
        <end position="703"/>
    </location>
</feature>
<evidence type="ECO:0000256" key="3">
    <source>
        <dbReference type="ARBA" id="ARBA00022617"/>
    </source>
</evidence>
<comment type="subcellular location">
    <subcellularLocation>
        <location evidence="1">Membrane</location>
    </subcellularLocation>
</comment>
<dbReference type="PROSITE" id="PS00191">
    <property type="entry name" value="CYTOCHROME_B5_1"/>
    <property type="match status" value="1"/>
</dbReference>
<dbReference type="SUPFAM" id="SSF55856">
    <property type="entry name" value="Cytochrome b5-like heme/steroid binding domain"/>
    <property type="match status" value="1"/>
</dbReference>
<dbReference type="GO" id="GO:0005664">
    <property type="term" value="C:nuclear origin of replication recognition complex"/>
    <property type="evidence" value="ECO:0007669"/>
    <property type="project" value="TreeGrafter"/>
</dbReference>
<evidence type="ECO:0000259" key="12">
    <source>
        <dbReference type="PROSITE" id="PS50255"/>
    </source>
</evidence>
<dbReference type="InterPro" id="IPR047088">
    <property type="entry name" value="ORC5_C"/>
</dbReference>
<evidence type="ECO:0000256" key="6">
    <source>
        <dbReference type="ARBA" id="ARBA00022741"/>
    </source>
</evidence>
<keyword evidence="14" id="KW-1185">Reference proteome</keyword>
<dbReference type="FunFam" id="3.10.120.10:FF:000002">
    <property type="entry name" value="Cytochrome b5 type B"/>
    <property type="match status" value="1"/>
</dbReference>
<dbReference type="InterPro" id="IPR036400">
    <property type="entry name" value="Cyt_B5-like_heme/steroid_sf"/>
</dbReference>
<evidence type="ECO:0000256" key="7">
    <source>
        <dbReference type="ARBA" id="ARBA00022840"/>
    </source>
</evidence>
<evidence type="ECO:0000256" key="11">
    <source>
        <dbReference type="SAM" id="Phobius"/>
    </source>
</evidence>
<keyword evidence="3" id="KW-0349">Heme</keyword>
<accession>A0A2P6NV78</accession>
<dbReference type="OrthoDB" id="365981at2759"/>